<evidence type="ECO:0000256" key="2">
    <source>
        <dbReference type="SAM" id="Coils"/>
    </source>
</evidence>
<dbReference type="PROSITE" id="PS50937">
    <property type="entry name" value="HTH_MERR_2"/>
    <property type="match status" value="1"/>
</dbReference>
<evidence type="ECO:0000313" key="4">
    <source>
        <dbReference type="EMBL" id="GIZ51898.1"/>
    </source>
</evidence>
<reference evidence="4 5" key="1">
    <citation type="journal article" date="2022" name="Int. J. Syst. Evol. Microbiol.">
        <title>Noviherbaspirillum aridicola sp. nov., isolated from an arid soil in Pakistan.</title>
        <authorList>
            <person name="Khan I.U."/>
            <person name="Saqib M."/>
            <person name="Amin A."/>
            <person name="Hussain F."/>
            <person name="Li L."/>
            <person name="Liu Y.H."/>
            <person name="Fang B.Z."/>
            <person name="Ahmed I."/>
            <person name="Li W.J."/>
        </authorList>
    </citation>
    <scope>NUCLEOTIDE SEQUENCE [LARGE SCALE GENOMIC DNA]</scope>
    <source>
        <strain evidence="4 5">NCCP-691</strain>
    </source>
</reference>
<name>A0ABQ4Q478_9BURK</name>
<dbReference type="SUPFAM" id="SSF46955">
    <property type="entry name" value="Putative DNA-binding domain"/>
    <property type="match status" value="1"/>
</dbReference>
<dbReference type="PRINTS" id="PR00040">
    <property type="entry name" value="HTHMERR"/>
</dbReference>
<dbReference type="InterPro" id="IPR009061">
    <property type="entry name" value="DNA-bd_dom_put_sf"/>
</dbReference>
<keyword evidence="1" id="KW-0238">DNA-binding</keyword>
<feature type="domain" description="HTH merR-type" evidence="3">
    <location>
        <begin position="1"/>
        <end position="69"/>
    </location>
</feature>
<evidence type="ECO:0000256" key="1">
    <source>
        <dbReference type="ARBA" id="ARBA00023125"/>
    </source>
</evidence>
<keyword evidence="5" id="KW-1185">Reference proteome</keyword>
<dbReference type="NCBIfam" id="TIGR02047">
    <property type="entry name" value="CadR-PbrR"/>
    <property type="match status" value="1"/>
</dbReference>
<comment type="caution">
    <text evidence="4">The sequence shown here is derived from an EMBL/GenBank/DDBJ whole genome shotgun (WGS) entry which is preliminary data.</text>
</comment>
<organism evidence="4 5">
    <name type="scientific">Noviherbaspirillum aridicola</name>
    <dbReference type="NCBI Taxonomy" id="2849687"/>
    <lineage>
        <taxon>Bacteria</taxon>
        <taxon>Pseudomonadati</taxon>
        <taxon>Pseudomonadota</taxon>
        <taxon>Betaproteobacteria</taxon>
        <taxon>Burkholderiales</taxon>
        <taxon>Oxalobacteraceae</taxon>
        <taxon>Noviherbaspirillum</taxon>
    </lineage>
</organism>
<evidence type="ECO:0000313" key="5">
    <source>
        <dbReference type="Proteomes" id="UP000887222"/>
    </source>
</evidence>
<dbReference type="InterPro" id="IPR011791">
    <property type="entry name" value="CadR-PbrR"/>
</dbReference>
<dbReference type="InterPro" id="IPR000551">
    <property type="entry name" value="MerR-type_HTH_dom"/>
</dbReference>
<protein>
    <submittedName>
        <fullName evidence="4">Transcriptional regulator</fullName>
    </submittedName>
</protein>
<dbReference type="SMART" id="SM00422">
    <property type="entry name" value="HTH_MERR"/>
    <property type="match status" value="1"/>
</dbReference>
<dbReference type="InterPro" id="IPR047057">
    <property type="entry name" value="MerR_fam"/>
</dbReference>
<dbReference type="Pfam" id="PF13411">
    <property type="entry name" value="MerR_1"/>
    <property type="match status" value="1"/>
</dbReference>
<dbReference type="PANTHER" id="PTHR30204">
    <property type="entry name" value="REDOX-CYCLING DRUG-SENSING TRANSCRIPTIONAL ACTIVATOR SOXR"/>
    <property type="match status" value="1"/>
</dbReference>
<dbReference type="RefSeq" id="WP_220808056.1">
    <property type="nucleotide sequence ID" value="NZ_BPMK01000007.1"/>
</dbReference>
<evidence type="ECO:0000259" key="3">
    <source>
        <dbReference type="PROSITE" id="PS50937"/>
    </source>
</evidence>
<dbReference type="CDD" id="cd04784">
    <property type="entry name" value="HTH_CadR-PbrR"/>
    <property type="match status" value="1"/>
</dbReference>
<dbReference type="Gene3D" id="1.10.1660.10">
    <property type="match status" value="1"/>
</dbReference>
<proteinExistence type="predicted"/>
<dbReference type="Proteomes" id="UP000887222">
    <property type="component" value="Unassembled WGS sequence"/>
</dbReference>
<gene>
    <name evidence="4" type="ORF">NCCP691_19120</name>
</gene>
<dbReference type="PANTHER" id="PTHR30204:SF92">
    <property type="entry name" value="HTH-TYPE TRANSCRIPTIONAL REGULATOR ZNTR"/>
    <property type="match status" value="1"/>
</dbReference>
<feature type="coiled-coil region" evidence="2">
    <location>
        <begin position="84"/>
        <end position="111"/>
    </location>
</feature>
<dbReference type="EMBL" id="BPMK01000007">
    <property type="protein sequence ID" value="GIZ51898.1"/>
    <property type="molecule type" value="Genomic_DNA"/>
</dbReference>
<keyword evidence="2" id="KW-0175">Coiled coil</keyword>
<accession>A0ABQ4Q478</accession>
<sequence>MRIGELAKRTSCDIETIRYYEKNGLLAEPARNSNGYRQYETAHLDRLQFIRHCRSLQLSLGEIRVLLDLQTNPSSGCHEVDKLLDGHIAQVREQMASLQTLEQQLVKLRKQCQGPHSVEECGILQNLNEAADNHDCACHDEPPRTIG</sequence>